<name>A0A3P1XNC8_TANFO</name>
<proteinExistence type="predicted"/>
<organism evidence="5 6">
    <name type="scientific">Tannerella forsythia</name>
    <name type="common">Bacteroides forsythus</name>
    <dbReference type="NCBI Taxonomy" id="28112"/>
    <lineage>
        <taxon>Bacteria</taxon>
        <taxon>Pseudomonadati</taxon>
        <taxon>Bacteroidota</taxon>
        <taxon>Bacteroidia</taxon>
        <taxon>Bacteroidales</taxon>
        <taxon>Tannerellaceae</taxon>
        <taxon>Tannerella</taxon>
    </lineage>
</organism>
<evidence type="ECO:0000259" key="4">
    <source>
        <dbReference type="Pfam" id="PF08501"/>
    </source>
</evidence>
<dbReference type="PANTHER" id="PTHR21089:SF1">
    <property type="entry name" value="BIFUNCTIONAL 3-DEHYDROQUINATE DEHYDRATASE_SHIKIMATE DEHYDROGENASE, CHLOROPLASTIC"/>
    <property type="match status" value="1"/>
</dbReference>
<dbReference type="CDD" id="cd01065">
    <property type="entry name" value="NAD_bind_Shikimate_DH"/>
    <property type="match status" value="1"/>
</dbReference>
<reference evidence="5 6" key="1">
    <citation type="submission" date="2018-11" db="EMBL/GenBank/DDBJ databases">
        <title>Genomes From Bacteria Associated with the Canine Oral Cavity: a Test Case for Automated Genome-Based Taxonomic Assignment.</title>
        <authorList>
            <person name="Coil D.A."/>
            <person name="Jospin G."/>
            <person name="Darling A.E."/>
            <person name="Wallis C."/>
            <person name="Davis I.J."/>
            <person name="Harris S."/>
            <person name="Eisen J.A."/>
            <person name="Holcombe L.J."/>
            <person name="O'Flynn C."/>
        </authorList>
    </citation>
    <scope>NUCLEOTIDE SEQUENCE [LARGE SCALE GENOMIC DNA]</scope>
    <source>
        <strain evidence="5 6">OH2617_COT-023</strain>
    </source>
</reference>
<dbReference type="AlphaFoldDB" id="A0A3P1XNC8"/>
<dbReference type="GO" id="GO:0009423">
    <property type="term" value="P:chorismate biosynthetic process"/>
    <property type="evidence" value="ECO:0007669"/>
    <property type="project" value="TreeGrafter"/>
</dbReference>
<dbReference type="GO" id="GO:0050661">
    <property type="term" value="F:NADP binding"/>
    <property type="evidence" value="ECO:0007669"/>
    <property type="project" value="TreeGrafter"/>
</dbReference>
<dbReference type="PANTHER" id="PTHR21089">
    <property type="entry name" value="SHIKIMATE DEHYDROGENASE"/>
    <property type="match status" value="1"/>
</dbReference>
<protein>
    <submittedName>
        <fullName evidence="5">Shikimate dehydrogenase</fullName>
    </submittedName>
</protein>
<evidence type="ECO:0000256" key="2">
    <source>
        <dbReference type="ARBA" id="ARBA00023002"/>
    </source>
</evidence>
<dbReference type="EMBL" id="RQYS01000029">
    <property type="protein sequence ID" value="RRD60299.1"/>
    <property type="molecule type" value="Genomic_DNA"/>
</dbReference>
<dbReference type="SUPFAM" id="SSF53223">
    <property type="entry name" value="Aminoacid dehydrogenase-like, N-terminal domain"/>
    <property type="match status" value="1"/>
</dbReference>
<keyword evidence="3" id="KW-0057">Aromatic amino acid biosynthesis</keyword>
<gene>
    <name evidence="5" type="ORF">EII40_07795</name>
</gene>
<dbReference type="GO" id="GO:0009073">
    <property type="term" value="P:aromatic amino acid family biosynthetic process"/>
    <property type="evidence" value="ECO:0007669"/>
    <property type="project" value="UniProtKB-KW"/>
</dbReference>
<sequence>MKKYGLIGYPLGHSFSRNFFNQKFQSENIDAEYVNFEIKDIRELKDVLHDHPNLCGLNVTLPYKTAVIPLLDDLTDNARNIGAVNVIKFKRGHFGKLKLIGHNSDITGFKQSIDPLLHESHTKALILGTGGASKAVFHGLKQLGVGATYVSRTKQNTGFTYDELTPAIMEQYKVIVNTTPLGMYPKVDECPNILYDRITPEHLLYDLLYNPDETLFMRKGKERGAVVKNGLEMLLLQAFAAWDIWNR</sequence>
<evidence type="ECO:0000313" key="6">
    <source>
        <dbReference type="Proteomes" id="UP000278609"/>
    </source>
</evidence>
<dbReference type="GO" id="GO:0005829">
    <property type="term" value="C:cytosol"/>
    <property type="evidence" value="ECO:0007669"/>
    <property type="project" value="TreeGrafter"/>
</dbReference>
<dbReference type="InterPro" id="IPR036291">
    <property type="entry name" value="NAD(P)-bd_dom_sf"/>
</dbReference>
<dbReference type="Gene3D" id="3.40.50.10860">
    <property type="entry name" value="Leucine Dehydrogenase, chain A, domain 1"/>
    <property type="match status" value="1"/>
</dbReference>
<evidence type="ECO:0000256" key="1">
    <source>
        <dbReference type="ARBA" id="ARBA00004871"/>
    </source>
</evidence>
<dbReference type="GO" id="GO:0019632">
    <property type="term" value="P:shikimate metabolic process"/>
    <property type="evidence" value="ECO:0007669"/>
    <property type="project" value="TreeGrafter"/>
</dbReference>
<dbReference type="InterPro" id="IPR022893">
    <property type="entry name" value="Shikimate_DH_fam"/>
</dbReference>
<dbReference type="GO" id="GO:0004764">
    <property type="term" value="F:shikimate 3-dehydrogenase (NADP+) activity"/>
    <property type="evidence" value="ECO:0007669"/>
    <property type="project" value="InterPro"/>
</dbReference>
<comment type="caution">
    <text evidence="5">The sequence shown here is derived from an EMBL/GenBank/DDBJ whole genome shotgun (WGS) entry which is preliminary data.</text>
</comment>
<dbReference type="Pfam" id="PF08501">
    <property type="entry name" value="Shikimate_dh_N"/>
    <property type="match status" value="1"/>
</dbReference>
<evidence type="ECO:0000313" key="5">
    <source>
        <dbReference type="EMBL" id="RRD60299.1"/>
    </source>
</evidence>
<dbReference type="InterPro" id="IPR046346">
    <property type="entry name" value="Aminoacid_DH-like_N_sf"/>
</dbReference>
<keyword evidence="3" id="KW-0028">Amino-acid biosynthesis</keyword>
<dbReference type="RefSeq" id="WP_124751701.1">
    <property type="nucleotide sequence ID" value="NZ_RQYS01000029.1"/>
</dbReference>
<feature type="domain" description="Shikimate dehydrogenase substrate binding N-terminal" evidence="4">
    <location>
        <begin position="6"/>
        <end position="87"/>
    </location>
</feature>
<dbReference type="InterPro" id="IPR013708">
    <property type="entry name" value="Shikimate_DH-bd_N"/>
</dbReference>
<dbReference type="SUPFAM" id="SSF51735">
    <property type="entry name" value="NAD(P)-binding Rossmann-fold domains"/>
    <property type="match status" value="1"/>
</dbReference>
<dbReference type="Gene3D" id="3.40.50.720">
    <property type="entry name" value="NAD(P)-binding Rossmann-like Domain"/>
    <property type="match status" value="1"/>
</dbReference>
<keyword evidence="2" id="KW-0560">Oxidoreductase</keyword>
<accession>A0A3P1XNC8</accession>
<comment type="pathway">
    <text evidence="1">Metabolic intermediate biosynthesis; chorismate biosynthesis; chorismate from D-erythrose 4-phosphate and phosphoenolpyruvate: step 4/7.</text>
</comment>
<dbReference type="FunFam" id="3.40.50.720:FF:000427">
    <property type="entry name" value="Shikimate dehydrogenase"/>
    <property type="match status" value="1"/>
</dbReference>
<dbReference type="Proteomes" id="UP000278609">
    <property type="component" value="Unassembled WGS sequence"/>
</dbReference>
<evidence type="ECO:0000256" key="3">
    <source>
        <dbReference type="ARBA" id="ARBA00023141"/>
    </source>
</evidence>
<dbReference type="OrthoDB" id="9792692at2"/>